<gene>
    <name evidence="2" type="ORF">GGQ86_002884</name>
    <name evidence="1" type="ORF">XFLAVUS301_32510</name>
</gene>
<dbReference type="EMBL" id="JAVDPY010000005">
    <property type="protein sequence ID" value="MDR6334402.1"/>
    <property type="molecule type" value="Genomic_DNA"/>
</dbReference>
<protein>
    <submittedName>
        <fullName evidence="1">Uncharacterized protein</fullName>
    </submittedName>
</protein>
<dbReference type="AlphaFoldDB" id="A0A9W6CP80"/>
<name>A0A9W6CP80_XANFL</name>
<sequence length="62" mass="6756">MQLNDVNPVAAVDTEAGPRPGVTMVSLPHRVPIFTVTMPTRDGAEHVREFLLDVIKAGGQFR</sequence>
<dbReference type="GeneID" id="95764035"/>
<dbReference type="EMBL" id="BSDO01000004">
    <property type="protein sequence ID" value="GLI23577.1"/>
    <property type="molecule type" value="Genomic_DNA"/>
</dbReference>
<dbReference type="Proteomes" id="UP001144397">
    <property type="component" value="Unassembled WGS sequence"/>
</dbReference>
<dbReference type="Proteomes" id="UP001245370">
    <property type="component" value="Unassembled WGS sequence"/>
</dbReference>
<dbReference type="RefSeq" id="WP_281808425.1">
    <property type="nucleotide sequence ID" value="NZ_BSDO01000004.1"/>
</dbReference>
<reference evidence="1" key="1">
    <citation type="submission" date="2022-12" db="EMBL/GenBank/DDBJ databases">
        <title>Reference genome sequencing for broad-spectrum identification of bacterial and archaeal isolates by mass spectrometry.</title>
        <authorList>
            <person name="Sekiguchi Y."/>
            <person name="Tourlousse D.M."/>
        </authorList>
    </citation>
    <scope>NUCLEOTIDE SEQUENCE</scope>
    <source>
        <strain evidence="1">301</strain>
    </source>
</reference>
<evidence type="ECO:0000313" key="1">
    <source>
        <dbReference type="EMBL" id="GLI23577.1"/>
    </source>
</evidence>
<evidence type="ECO:0000313" key="4">
    <source>
        <dbReference type="Proteomes" id="UP001245370"/>
    </source>
</evidence>
<reference evidence="2 4" key="2">
    <citation type="submission" date="2023-07" db="EMBL/GenBank/DDBJ databases">
        <title>Genomic Encyclopedia of Type Strains, Phase IV (KMG-IV): sequencing the most valuable type-strain genomes for metagenomic binning, comparative biology and taxonomic classification.</title>
        <authorList>
            <person name="Goeker M."/>
        </authorList>
    </citation>
    <scope>NUCLEOTIDE SEQUENCE [LARGE SCALE GENOMIC DNA]</scope>
    <source>
        <strain evidence="2 4">DSM 338</strain>
    </source>
</reference>
<keyword evidence="4" id="KW-1185">Reference proteome</keyword>
<organism evidence="1 3">
    <name type="scientific">Xanthobacter flavus</name>
    <dbReference type="NCBI Taxonomy" id="281"/>
    <lineage>
        <taxon>Bacteria</taxon>
        <taxon>Pseudomonadati</taxon>
        <taxon>Pseudomonadota</taxon>
        <taxon>Alphaproteobacteria</taxon>
        <taxon>Hyphomicrobiales</taxon>
        <taxon>Xanthobacteraceae</taxon>
        <taxon>Xanthobacter</taxon>
    </lineage>
</organism>
<comment type="caution">
    <text evidence="1">The sequence shown here is derived from an EMBL/GenBank/DDBJ whole genome shotgun (WGS) entry which is preliminary data.</text>
</comment>
<proteinExistence type="predicted"/>
<evidence type="ECO:0000313" key="2">
    <source>
        <dbReference type="EMBL" id="MDR6334402.1"/>
    </source>
</evidence>
<accession>A0A9W6CP80</accession>
<evidence type="ECO:0000313" key="3">
    <source>
        <dbReference type="Proteomes" id="UP001144397"/>
    </source>
</evidence>